<feature type="region of interest" description="Disordered" evidence="1">
    <location>
        <begin position="138"/>
        <end position="160"/>
    </location>
</feature>
<feature type="domain" description="Amidase" evidence="2">
    <location>
        <begin position="32"/>
        <end position="422"/>
    </location>
</feature>
<keyword evidence="3" id="KW-0808">Transferase</keyword>
<dbReference type="InterPro" id="IPR000120">
    <property type="entry name" value="Amidase"/>
</dbReference>
<evidence type="ECO:0000313" key="4">
    <source>
        <dbReference type="Proteomes" id="UP000197065"/>
    </source>
</evidence>
<accession>A0A212RKQ2</accession>
<dbReference type="Pfam" id="PF01425">
    <property type="entry name" value="Amidase"/>
    <property type="match status" value="1"/>
</dbReference>
<dbReference type="Proteomes" id="UP000197065">
    <property type="component" value="Unassembled WGS sequence"/>
</dbReference>
<dbReference type="Gene3D" id="3.90.1300.10">
    <property type="entry name" value="Amidase signature (AS) domain"/>
    <property type="match status" value="1"/>
</dbReference>
<dbReference type="OrthoDB" id="9777859at2"/>
<name>A0A212RKQ2_9PROT</name>
<gene>
    <name evidence="3" type="ORF">SAMN07250955_11045</name>
</gene>
<dbReference type="AlphaFoldDB" id="A0A212RKQ2"/>
<evidence type="ECO:0000259" key="2">
    <source>
        <dbReference type="Pfam" id="PF01425"/>
    </source>
</evidence>
<evidence type="ECO:0000256" key="1">
    <source>
        <dbReference type="SAM" id="MobiDB-lite"/>
    </source>
</evidence>
<dbReference type="PANTHER" id="PTHR11895:SF151">
    <property type="entry name" value="GLUTAMYL-TRNA(GLN) AMIDOTRANSFERASE SUBUNIT A"/>
    <property type="match status" value="1"/>
</dbReference>
<protein>
    <submittedName>
        <fullName evidence="3">Asp-tRNAAsn/Glu-tRNAGln amidotransferase A subunit</fullName>
    </submittedName>
</protein>
<dbReference type="GO" id="GO:0016740">
    <property type="term" value="F:transferase activity"/>
    <property type="evidence" value="ECO:0007669"/>
    <property type="project" value="UniProtKB-KW"/>
</dbReference>
<dbReference type="InterPro" id="IPR036928">
    <property type="entry name" value="AS_sf"/>
</dbReference>
<dbReference type="RefSeq" id="WP_088562129.1">
    <property type="nucleotide sequence ID" value="NZ_FYEH01000010.1"/>
</dbReference>
<evidence type="ECO:0000313" key="3">
    <source>
        <dbReference type="EMBL" id="SNB73039.1"/>
    </source>
</evidence>
<dbReference type="SUPFAM" id="SSF75304">
    <property type="entry name" value="Amidase signature (AS) enzymes"/>
    <property type="match status" value="1"/>
</dbReference>
<organism evidence="3 4">
    <name type="scientific">Arboricoccus pini</name>
    <dbReference type="NCBI Taxonomy" id="1963835"/>
    <lineage>
        <taxon>Bacteria</taxon>
        <taxon>Pseudomonadati</taxon>
        <taxon>Pseudomonadota</taxon>
        <taxon>Alphaproteobacteria</taxon>
        <taxon>Geminicoccales</taxon>
        <taxon>Geminicoccaceae</taxon>
        <taxon>Arboricoccus</taxon>
    </lineage>
</organism>
<dbReference type="InterPro" id="IPR023631">
    <property type="entry name" value="Amidase_dom"/>
</dbReference>
<proteinExistence type="predicted"/>
<dbReference type="EMBL" id="FYEH01000010">
    <property type="protein sequence ID" value="SNB73039.1"/>
    <property type="molecule type" value="Genomic_DNA"/>
</dbReference>
<reference evidence="3 4" key="1">
    <citation type="submission" date="2017-06" db="EMBL/GenBank/DDBJ databases">
        <authorList>
            <person name="Kim H.J."/>
            <person name="Triplett B.A."/>
        </authorList>
    </citation>
    <scope>NUCLEOTIDE SEQUENCE [LARGE SCALE GENOMIC DNA]</scope>
    <source>
        <strain evidence="3 4">B29T1</strain>
    </source>
</reference>
<sequence>MTASLNPGNSPGRSLADLLRALRDGDLEAVDLAAACLARIAAEEPEIRAFVHLDPAGALARARALDASRKAGKPPGPLHGLPVGVKDIIDTADMPTAYGSPLHEGRRPGTDAALVTRLRQAGAVIIGKTVTSEFATFAAGPTRNPHDKGRTPGGSSSGSAAAVASGMVPAALATQTNGSIIRPASYCGIVGFKPSFGLLPRTGILPQAELLDQPGFMTTDVQGAAVLLAALTEPGLLDASHIGSPALPRLAFVPGPYWDQVSPASRALIEAFVRSLGPEVERLDLPKSFAEASPALGDLLMHGLATELDVDYRRGRALMSPILVDLIERGQSIGDPALARARRLRETLRQEFAAIAAPFDALITAATTHVAGPFEAGTGDPILASIWTFLGAPSLSLPGLTLEGMPLGLQLVGREQGDADLLAAATWLEKRLSHWQP</sequence>
<dbReference type="PANTHER" id="PTHR11895">
    <property type="entry name" value="TRANSAMIDASE"/>
    <property type="match status" value="1"/>
</dbReference>
<keyword evidence="4" id="KW-1185">Reference proteome</keyword>